<dbReference type="Proteomes" id="UP001516400">
    <property type="component" value="Unassembled WGS sequence"/>
</dbReference>
<dbReference type="PANTHER" id="PTHR12558:SF36">
    <property type="entry name" value="ANAPHASE-PROMOTING COMPLEX SUBUNIT 7"/>
    <property type="match status" value="1"/>
</dbReference>
<dbReference type="PANTHER" id="PTHR12558">
    <property type="entry name" value="CELL DIVISION CYCLE 16,23,27"/>
    <property type="match status" value="1"/>
</dbReference>
<dbReference type="SMART" id="SM00028">
    <property type="entry name" value="TPR"/>
    <property type="match status" value="6"/>
</dbReference>
<protein>
    <recommendedName>
        <fullName evidence="5">Anaphase-promoting complex subunit 7</fullName>
    </recommendedName>
</protein>
<keyword evidence="1 2" id="KW-0802">TPR repeat</keyword>
<keyword evidence="4" id="KW-1185">Reference proteome</keyword>
<dbReference type="PROSITE" id="PS50005">
    <property type="entry name" value="TPR"/>
    <property type="match status" value="1"/>
</dbReference>
<accession>A0ABD2MRT0</accession>
<dbReference type="EMBL" id="JABFTP020000021">
    <property type="protein sequence ID" value="KAL3268925.1"/>
    <property type="molecule type" value="Genomic_DNA"/>
</dbReference>
<dbReference type="InterPro" id="IPR019734">
    <property type="entry name" value="TPR_rpt"/>
</dbReference>
<dbReference type="Gene3D" id="1.25.40.10">
    <property type="entry name" value="Tetratricopeptide repeat domain"/>
    <property type="match status" value="4"/>
</dbReference>
<name>A0ABD2MRT0_9CUCU</name>
<evidence type="ECO:0000256" key="2">
    <source>
        <dbReference type="PROSITE-ProRule" id="PRU00339"/>
    </source>
</evidence>
<dbReference type="InterPro" id="IPR011990">
    <property type="entry name" value="TPR-like_helical_dom_sf"/>
</dbReference>
<reference evidence="3 4" key="1">
    <citation type="journal article" date="2021" name="BMC Biol.">
        <title>Horizontally acquired antibacterial genes associated with adaptive radiation of ladybird beetles.</title>
        <authorList>
            <person name="Li H.S."/>
            <person name="Tang X.F."/>
            <person name="Huang Y.H."/>
            <person name="Xu Z.Y."/>
            <person name="Chen M.L."/>
            <person name="Du X.Y."/>
            <person name="Qiu B.Y."/>
            <person name="Chen P.T."/>
            <person name="Zhang W."/>
            <person name="Slipinski A."/>
            <person name="Escalona H.E."/>
            <person name="Waterhouse R.M."/>
            <person name="Zwick A."/>
            <person name="Pang H."/>
        </authorList>
    </citation>
    <scope>NUCLEOTIDE SEQUENCE [LARGE SCALE GENOMIC DNA]</scope>
    <source>
        <strain evidence="3">SYSU2018</strain>
    </source>
</reference>
<feature type="repeat" description="TPR" evidence="2">
    <location>
        <begin position="471"/>
        <end position="504"/>
    </location>
</feature>
<dbReference type="PROSITE" id="PS50293">
    <property type="entry name" value="TPR_REGION"/>
    <property type="match status" value="1"/>
</dbReference>
<dbReference type="Pfam" id="PF13181">
    <property type="entry name" value="TPR_8"/>
    <property type="match status" value="2"/>
</dbReference>
<dbReference type="SUPFAM" id="SSF48452">
    <property type="entry name" value="TPR-like"/>
    <property type="match status" value="2"/>
</dbReference>
<evidence type="ECO:0000256" key="1">
    <source>
        <dbReference type="ARBA" id="ARBA00022803"/>
    </source>
</evidence>
<comment type="caution">
    <text evidence="3">The sequence shown here is derived from an EMBL/GenBank/DDBJ whole genome shotgun (WGS) entry which is preliminary data.</text>
</comment>
<evidence type="ECO:0000313" key="3">
    <source>
        <dbReference type="EMBL" id="KAL3268925.1"/>
    </source>
</evidence>
<organism evidence="3 4">
    <name type="scientific">Cryptolaemus montrouzieri</name>
    <dbReference type="NCBI Taxonomy" id="559131"/>
    <lineage>
        <taxon>Eukaryota</taxon>
        <taxon>Metazoa</taxon>
        <taxon>Ecdysozoa</taxon>
        <taxon>Arthropoda</taxon>
        <taxon>Hexapoda</taxon>
        <taxon>Insecta</taxon>
        <taxon>Pterygota</taxon>
        <taxon>Neoptera</taxon>
        <taxon>Endopterygota</taxon>
        <taxon>Coleoptera</taxon>
        <taxon>Polyphaga</taxon>
        <taxon>Cucujiformia</taxon>
        <taxon>Coccinelloidea</taxon>
        <taxon>Coccinellidae</taxon>
        <taxon>Scymninae</taxon>
        <taxon>Scymnini</taxon>
        <taxon>Cryptolaemus</taxon>
    </lineage>
</organism>
<proteinExistence type="predicted"/>
<dbReference type="AlphaFoldDB" id="A0ABD2MRT0"/>
<sequence length="566" mass="64459">MNTIIKQIQTLFDKELYSNVVRICDLTLTVADQKPESLTLANKFQITNFYADSLYATEQYQHAEQYYRQCIQLRKNIVKNKNGKSSDKYNDMPSEVDLKYRMHLCLLSLKKSSAALEVLQSINAKQKDAKINMALGNLLRDSGMERLAAAAYKEVLEECPFAFEAIENLLKLGMKGTDVNSLTLEATNEISWIGMWLKAQAQLYSRDFANAIETFKQMDVQGILKNNIYLLVNMGYCYHYMCEDKKAIEILQRAHKLDTNMTYGLDLLANLLADTEDENYSEYLENLVPKSDMQSWSSEHWIVFAFYMYNCKNFEKSAYFAHQALTVGGKNNIEALLAKAHSFFKLGKYQEAATACADAMQICAFRFDVHKCLVDCYIKMNRLREAETMTFHACKLLNNSPHALKLHARVLLKDPVGNSKNIKKVLEKAITHDKEASTTAVILLVLFLQQESQFEQAKHLLLKQIENHPSSRLYQLLGDCYTNLSKNEEAFDSFNTALRLDPYNQRAIEGLNLIGPNPGNSKRDSYYTCVGDSCPSQSTLASDHDIDALSDSDIWPNNSEMGTSFE</sequence>
<evidence type="ECO:0000313" key="4">
    <source>
        <dbReference type="Proteomes" id="UP001516400"/>
    </source>
</evidence>
<gene>
    <name evidence="3" type="ORF">HHI36_008012</name>
</gene>
<evidence type="ECO:0008006" key="5">
    <source>
        <dbReference type="Google" id="ProtNLM"/>
    </source>
</evidence>